<evidence type="ECO:0000256" key="1">
    <source>
        <dbReference type="ARBA" id="ARBA00004651"/>
    </source>
</evidence>
<sequence>MIAVNKKALYRELTDYVMIGIGMAFYSLGWVAFYLPNHITTGGVAGLSSIIFWGTHTPVQITYFSLNLILLAIALKVLGFKFCLKTIYGVLMMTMCVSLFRQLFPNPTILRDEPFMACIIGSCFCGIGLGFGLSYHGSSGGSDIVAAIINKYRDISLGRVILLVDMIIVSLSYLVLKSWEQVIYGYVGLIVVSFVLDQVVNMGKRSVQFLIISEHYDEICQRITSTPPFRGCTMIDAKGYYSGNNLKLVILVAKQREASQVYSLIDEIDPNAFVTQTAVSGVYGNGFDKFKVKRNKKRAEELAKAVSAANANAQNASANE</sequence>
<dbReference type="InterPro" id="IPR003740">
    <property type="entry name" value="YitT"/>
</dbReference>
<keyword evidence="2" id="KW-1003">Cell membrane</keyword>
<keyword evidence="10" id="KW-1185">Reference proteome</keyword>
<dbReference type="GO" id="GO:0005886">
    <property type="term" value="C:plasma membrane"/>
    <property type="evidence" value="ECO:0007669"/>
    <property type="project" value="UniProtKB-SubCell"/>
</dbReference>
<keyword evidence="3 7" id="KW-0812">Transmembrane</keyword>
<evidence type="ECO:0000256" key="6">
    <source>
        <dbReference type="SAM" id="Coils"/>
    </source>
</evidence>
<dbReference type="AlphaFoldDB" id="A0A318HXL1"/>
<proteinExistence type="predicted"/>
<reference evidence="9 10" key="1">
    <citation type="submission" date="2018-05" db="EMBL/GenBank/DDBJ databases">
        <title>Genomic Encyclopedia of Type Strains, Phase I: the one thousand microbial genomes (KMG-I) project.</title>
        <authorList>
            <person name="Kyrpides N."/>
        </authorList>
    </citation>
    <scope>NUCLEOTIDE SEQUENCE [LARGE SCALE GENOMIC DNA]</scope>
    <source>
        <strain evidence="9 10">DSM 15611</strain>
    </source>
</reference>
<comment type="subcellular location">
    <subcellularLocation>
        <location evidence="1">Cell membrane</location>
        <topology evidence="1">Multi-pass membrane protein</topology>
    </subcellularLocation>
</comment>
<dbReference type="PANTHER" id="PTHR33545:SF5">
    <property type="entry name" value="UPF0750 MEMBRANE PROTEIN YITT"/>
    <property type="match status" value="1"/>
</dbReference>
<dbReference type="InterPro" id="IPR051461">
    <property type="entry name" value="UPF0750_membrane"/>
</dbReference>
<organism evidence="9 10">
    <name type="scientific">Hoylesella shahii DSM 15611 = JCM 12083</name>
    <dbReference type="NCBI Taxonomy" id="1122991"/>
    <lineage>
        <taxon>Bacteria</taxon>
        <taxon>Pseudomonadati</taxon>
        <taxon>Bacteroidota</taxon>
        <taxon>Bacteroidia</taxon>
        <taxon>Bacteroidales</taxon>
        <taxon>Prevotellaceae</taxon>
        <taxon>Hoylesella</taxon>
    </lineage>
</organism>
<feature type="transmembrane region" description="Helical" evidence="7">
    <location>
        <begin position="50"/>
        <end position="75"/>
    </location>
</feature>
<comment type="caution">
    <text evidence="9">The sequence shown here is derived from an EMBL/GenBank/DDBJ whole genome shotgun (WGS) entry which is preliminary data.</text>
</comment>
<feature type="coiled-coil region" evidence="6">
    <location>
        <begin position="292"/>
        <end position="319"/>
    </location>
</feature>
<feature type="transmembrane region" description="Helical" evidence="7">
    <location>
        <begin position="156"/>
        <end position="176"/>
    </location>
</feature>
<dbReference type="Proteomes" id="UP000248314">
    <property type="component" value="Unassembled WGS sequence"/>
</dbReference>
<name>A0A318HXL1_9BACT</name>
<dbReference type="EMBL" id="QJJX01000006">
    <property type="protein sequence ID" value="PXX23385.1"/>
    <property type="molecule type" value="Genomic_DNA"/>
</dbReference>
<evidence type="ECO:0000256" key="3">
    <source>
        <dbReference type="ARBA" id="ARBA00022692"/>
    </source>
</evidence>
<gene>
    <name evidence="9" type="ORF">EJ73_00734</name>
</gene>
<evidence type="ECO:0000256" key="2">
    <source>
        <dbReference type="ARBA" id="ARBA00022475"/>
    </source>
</evidence>
<dbReference type="Gene3D" id="3.30.70.120">
    <property type="match status" value="1"/>
</dbReference>
<evidence type="ECO:0000256" key="7">
    <source>
        <dbReference type="SAM" id="Phobius"/>
    </source>
</evidence>
<feature type="transmembrane region" description="Helical" evidence="7">
    <location>
        <begin position="182"/>
        <end position="200"/>
    </location>
</feature>
<dbReference type="Pfam" id="PF10035">
    <property type="entry name" value="DUF2179"/>
    <property type="match status" value="1"/>
</dbReference>
<accession>A0A318HXL1</accession>
<dbReference type="PANTHER" id="PTHR33545">
    <property type="entry name" value="UPF0750 MEMBRANE PROTEIN YITT-RELATED"/>
    <property type="match status" value="1"/>
</dbReference>
<dbReference type="CDD" id="cd16380">
    <property type="entry name" value="YitT_C"/>
    <property type="match status" value="1"/>
</dbReference>
<feature type="transmembrane region" description="Helical" evidence="7">
    <location>
        <begin position="114"/>
        <end position="135"/>
    </location>
</feature>
<dbReference type="Pfam" id="PF02588">
    <property type="entry name" value="YitT_membrane"/>
    <property type="match status" value="1"/>
</dbReference>
<evidence type="ECO:0000313" key="10">
    <source>
        <dbReference type="Proteomes" id="UP000248314"/>
    </source>
</evidence>
<dbReference type="PIRSF" id="PIRSF006483">
    <property type="entry name" value="Membrane_protein_YitT"/>
    <property type="match status" value="1"/>
</dbReference>
<dbReference type="InterPro" id="IPR019264">
    <property type="entry name" value="DUF2179"/>
</dbReference>
<evidence type="ECO:0000259" key="8">
    <source>
        <dbReference type="Pfam" id="PF10035"/>
    </source>
</evidence>
<evidence type="ECO:0000256" key="5">
    <source>
        <dbReference type="ARBA" id="ARBA00023136"/>
    </source>
</evidence>
<keyword evidence="4 7" id="KW-1133">Transmembrane helix</keyword>
<evidence type="ECO:0000256" key="4">
    <source>
        <dbReference type="ARBA" id="ARBA00022989"/>
    </source>
</evidence>
<feature type="transmembrane region" description="Helical" evidence="7">
    <location>
        <begin position="16"/>
        <end position="35"/>
    </location>
</feature>
<dbReference type="InterPro" id="IPR015867">
    <property type="entry name" value="N-reg_PII/ATP_PRibTrfase_C"/>
</dbReference>
<dbReference type="STRING" id="1122991.GCA_000613445_02867"/>
<dbReference type="OrthoDB" id="1114876at2"/>
<feature type="transmembrane region" description="Helical" evidence="7">
    <location>
        <begin position="82"/>
        <end position="102"/>
    </location>
</feature>
<keyword evidence="5 7" id="KW-0472">Membrane</keyword>
<evidence type="ECO:0000313" key="9">
    <source>
        <dbReference type="EMBL" id="PXX23385.1"/>
    </source>
</evidence>
<dbReference type="RefSeq" id="WP_025815409.1">
    <property type="nucleotide sequence ID" value="NZ_BAIZ01000004.1"/>
</dbReference>
<protein>
    <submittedName>
        <fullName evidence="9">Uncharacterized membrane-anchored protein YitT (DUF2179 family)</fullName>
    </submittedName>
</protein>
<keyword evidence="6" id="KW-0175">Coiled coil</keyword>
<feature type="domain" description="DUF2179" evidence="8">
    <location>
        <begin position="230"/>
        <end position="284"/>
    </location>
</feature>